<sequence>MSADEARRVLVTQARREADGVVSLTLSDPDGRELPAWEPGAHVDLVLPSGAVRQYSLCGHADDRYSYTVAVLRETGGRGGSAEVHDTGLVGRELTIRGPRNHFRLVDAPGYVLLAGGIGITPILSMARRLAAGPAPWLLCYGGRSAASMAFTGELAALSRGRVEFYPEDEAGRLPLERILADLVPRTAVYVCGPPGLIAAVQDCAGKLFPEQDLHLERFTAAPDAQPRADGDAFEVELARTGEVLEVPGDRSILDVVRDARPDILSSCEEGFCGTCETKVLAGDPEHRDTILTEADRERGATMMICVGRSRSPRLVLDL</sequence>
<evidence type="ECO:0000313" key="11">
    <source>
        <dbReference type="Proteomes" id="UP000318578"/>
    </source>
</evidence>
<accession>A0A558AL39</accession>
<keyword evidence="11" id="KW-1185">Reference proteome</keyword>
<dbReference type="PANTHER" id="PTHR47354:SF1">
    <property type="entry name" value="CARNITINE MONOOXYGENASE REDUCTASE SUBUNIT"/>
    <property type="match status" value="1"/>
</dbReference>
<dbReference type="InterPro" id="IPR017927">
    <property type="entry name" value="FAD-bd_FR_type"/>
</dbReference>
<dbReference type="GO" id="GO:0016491">
    <property type="term" value="F:oxidoreductase activity"/>
    <property type="evidence" value="ECO:0007669"/>
    <property type="project" value="UniProtKB-KW"/>
</dbReference>
<evidence type="ECO:0000256" key="4">
    <source>
        <dbReference type="ARBA" id="ARBA00022723"/>
    </source>
</evidence>
<dbReference type="SUPFAM" id="SSF63380">
    <property type="entry name" value="Riboflavin synthase domain-like"/>
    <property type="match status" value="1"/>
</dbReference>
<dbReference type="InterPro" id="IPR036010">
    <property type="entry name" value="2Fe-2S_ferredoxin-like_sf"/>
</dbReference>
<dbReference type="Pfam" id="PF00175">
    <property type="entry name" value="NAD_binding_1"/>
    <property type="match status" value="1"/>
</dbReference>
<dbReference type="PROSITE" id="PS51384">
    <property type="entry name" value="FAD_FR"/>
    <property type="match status" value="1"/>
</dbReference>
<dbReference type="PANTHER" id="PTHR47354">
    <property type="entry name" value="NADH OXIDOREDUCTASE HCR"/>
    <property type="match status" value="1"/>
</dbReference>
<dbReference type="InterPro" id="IPR001433">
    <property type="entry name" value="OxRdtase_FAD/NAD-bd"/>
</dbReference>
<dbReference type="InterPro" id="IPR050415">
    <property type="entry name" value="MRET"/>
</dbReference>
<dbReference type="Gene3D" id="2.40.30.10">
    <property type="entry name" value="Translation factors"/>
    <property type="match status" value="1"/>
</dbReference>
<comment type="caution">
    <text evidence="10">The sequence shown here is derived from an EMBL/GenBank/DDBJ whole genome shotgun (WGS) entry which is preliminary data.</text>
</comment>
<proteinExistence type="predicted"/>
<dbReference type="InterPro" id="IPR001041">
    <property type="entry name" value="2Fe-2S_ferredoxin-type"/>
</dbReference>
<evidence type="ECO:0000256" key="1">
    <source>
        <dbReference type="ARBA" id="ARBA00001974"/>
    </source>
</evidence>
<gene>
    <name evidence="10" type="ORF">FNH06_03870</name>
</gene>
<dbReference type="InterPro" id="IPR006058">
    <property type="entry name" value="2Fe2S_fd_BS"/>
</dbReference>
<dbReference type="Gene3D" id="3.10.20.30">
    <property type="match status" value="1"/>
</dbReference>
<evidence type="ECO:0000256" key="6">
    <source>
        <dbReference type="ARBA" id="ARBA00023004"/>
    </source>
</evidence>
<dbReference type="Proteomes" id="UP000318578">
    <property type="component" value="Unassembled WGS sequence"/>
</dbReference>
<dbReference type="CDD" id="cd06185">
    <property type="entry name" value="PDR_like"/>
    <property type="match status" value="1"/>
</dbReference>
<evidence type="ECO:0000256" key="2">
    <source>
        <dbReference type="ARBA" id="ARBA00022630"/>
    </source>
</evidence>
<dbReference type="GO" id="GO:0046872">
    <property type="term" value="F:metal ion binding"/>
    <property type="evidence" value="ECO:0007669"/>
    <property type="project" value="UniProtKB-KW"/>
</dbReference>
<evidence type="ECO:0000256" key="7">
    <source>
        <dbReference type="ARBA" id="ARBA00023014"/>
    </source>
</evidence>
<keyword evidence="3" id="KW-0001">2Fe-2S</keyword>
<reference evidence="10 11" key="1">
    <citation type="submission" date="2019-07" db="EMBL/GenBank/DDBJ databases">
        <title>New species of Amycolatopsis and Streptomyces.</title>
        <authorList>
            <person name="Duangmal K."/>
            <person name="Teo W.F.A."/>
            <person name="Lipun K."/>
        </authorList>
    </citation>
    <scope>NUCLEOTIDE SEQUENCE [LARGE SCALE GENOMIC DNA]</scope>
    <source>
        <strain evidence="10 11">JCM 30562</strain>
    </source>
</reference>
<dbReference type="InterPro" id="IPR012675">
    <property type="entry name" value="Beta-grasp_dom_sf"/>
</dbReference>
<dbReference type="SUPFAM" id="SSF54292">
    <property type="entry name" value="2Fe-2S ferredoxin-like"/>
    <property type="match status" value="1"/>
</dbReference>
<protein>
    <submittedName>
        <fullName evidence="10">Oxidoreductase</fullName>
    </submittedName>
</protein>
<feature type="domain" description="2Fe-2S ferredoxin-type" evidence="8">
    <location>
        <begin position="234"/>
        <end position="319"/>
    </location>
</feature>
<feature type="domain" description="FAD-binding FR-type" evidence="9">
    <location>
        <begin position="4"/>
        <end position="106"/>
    </location>
</feature>
<dbReference type="Pfam" id="PF00111">
    <property type="entry name" value="Fer2"/>
    <property type="match status" value="1"/>
</dbReference>
<organism evidence="10 11">
    <name type="scientific">Amycolatopsis acidiphila</name>
    <dbReference type="NCBI Taxonomy" id="715473"/>
    <lineage>
        <taxon>Bacteria</taxon>
        <taxon>Bacillati</taxon>
        <taxon>Actinomycetota</taxon>
        <taxon>Actinomycetes</taxon>
        <taxon>Pseudonocardiales</taxon>
        <taxon>Pseudonocardiaceae</taxon>
        <taxon>Amycolatopsis</taxon>
    </lineage>
</organism>
<dbReference type="PROSITE" id="PS00197">
    <property type="entry name" value="2FE2S_FER_1"/>
    <property type="match status" value="1"/>
</dbReference>
<evidence type="ECO:0000313" key="10">
    <source>
        <dbReference type="EMBL" id="TVT24970.1"/>
    </source>
</evidence>
<dbReference type="SUPFAM" id="SSF52343">
    <property type="entry name" value="Ferredoxin reductase-like, C-terminal NADP-linked domain"/>
    <property type="match status" value="1"/>
</dbReference>
<evidence type="ECO:0000256" key="5">
    <source>
        <dbReference type="ARBA" id="ARBA00023002"/>
    </source>
</evidence>
<dbReference type="RefSeq" id="WP_144633665.1">
    <property type="nucleotide sequence ID" value="NZ_BNAX01000020.1"/>
</dbReference>
<dbReference type="InterPro" id="IPR039261">
    <property type="entry name" value="FNR_nucleotide-bd"/>
</dbReference>
<keyword evidence="4" id="KW-0479">Metal-binding</keyword>
<dbReference type="PROSITE" id="PS51085">
    <property type="entry name" value="2FE2S_FER_2"/>
    <property type="match status" value="1"/>
</dbReference>
<keyword evidence="2" id="KW-0285">Flavoprotein</keyword>
<evidence type="ECO:0000259" key="8">
    <source>
        <dbReference type="PROSITE" id="PS51085"/>
    </source>
</evidence>
<keyword evidence="7" id="KW-0411">Iron-sulfur</keyword>
<evidence type="ECO:0000256" key="3">
    <source>
        <dbReference type="ARBA" id="ARBA00022714"/>
    </source>
</evidence>
<keyword evidence="5" id="KW-0560">Oxidoreductase</keyword>
<keyword evidence="6" id="KW-0408">Iron</keyword>
<dbReference type="CDD" id="cd00207">
    <property type="entry name" value="fer2"/>
    <property type="match status" value="1"/>
</dbReference>
<dbReference type="EMBL" id="VJZA01000004">
    <property type="protein sequence ID" value="TVT24970.1"/>
    <property type="molecule type" value="Genomic_DNA"/>
</dbReference>
<dbReference type="Gene3D" id="3.40.50.80">
    <property type="entry name" value="Nucleotide-binding domain of ferredoxin-NADP reductase (FNR) module"/>
    <property type="match status" value="1"/>
</dbReference>
<name>A0A558AL39_9PSEU</name>
<dbReference type="OrthoDB" id="3807506at2"/>
<dbReference type="PRINTS" id="PR00409">
    <property type="entry name" value="PHDIOXRDTASE"/>
</dbReference>
<dbReference type="AlphaFoldDB" id="A0A558AL39"/>
<comment type="cofactor">
    <cofactor evidence="1">
        <name>FAD</name>
        <dbReference type="ChEBI" id="CHEBI:57692"/>
    </cofactor>
</comment>
<dbReference type="InterPro" id="IPR017938">
    <property type="entry name" value="Riboflavin_synthase-like_b-brl"/>
</dbReference>
<evidence type="ECO:0000259" key="9">
    <source>
        <dbReference type="PROSITE" id="PS51384"/>
    </source>
</evidence>
<dbReference type="GO" id="GO:0051537">
    <property type="term" value="F:2 iron, 2 sulfur cluster binding"/>
    <property type="evidence" value="ECO:0007669"/>
    <property type="project" value="UniProtKB-KW"/>
</dbReference>